<evidence type="ECO:0000259" key="5">
    <source>
        <dbReference type="Pfam" id="PF00884"/>
    </source>
</evidence>
<dbReference type="EMBL" id="JACJKY010000011">
    <property type="protein sequence ID" value="MBM6921079.1"/>
    <property type="molecule type" value="Genomic_DNA"/>
</dbReference>
<dbReference type="PANTHER" id="PTHR42693">
    <property type="entry name" value="ARYLSULFATASE FAMILY MEMBER"/>
    <property type="match status" value="1"/>
</dbReference>
<gene>
    <name evidence="6" type="ORF">H6A12_07930</name>
</gene>
<evidence type="ECO:0000256" key="3">
    <source>
        <dbReference type="ARBA" id="ARBA00022801"/>
    </source>
</evidence>
<dbReference type="PANTHER" id="PTHR42693:SF53">
    <property type="entry name" value="ENDO-4-O-SULFATASE"/>
    <property type="match status" value="1"/>
</dbReference>
<dbReference type="RefSeq" id="WP_204446645.1">
    <property type="nucleotide sequence ID" value="NZ_JACJKY010000011.1"/>
</dbReference>
<dbReference type="SUPFAM" id="SSF53649">
    <property type="entry name" value="Alkaline phosphatase-like"/>
    <property type="match status" value="1"/>
</dbReference>
<reference evidence="6" key="2">
    <citation type="journal article" date="2021" name="Sci. Rep.">
        <title>The distribution of antibiotic resistance genes in chicken gut microbiota commensals.</title>
        <authorList>
            <person name="Juricova H."/>
            <person name="Matiasovicova J."/>
            <person name="Kubasova T."/>
            <person name="Cejkova D."/>
            <person name="Rychlik I."/>
        </authorList>
    </citation>
    <scope>NUCLEOTIDE SEQUENCE</scope>
    <source>
        <strain evidence="6">An559</strain>
    </source>
</reference>
<keyword evidence="7" id="KW-1185">Reference proteome</keyword>
<dbReference type="InterPro" id="IPR024607">
    <property type="entry name" value="Sulfatase_CS"/>
</dbReference>
<accession>A0A938X9F1</accession>
<reference evidence="6" key="1">
    <citation type="submission" date="2020-08" db="EMBL/GenBank/DDBJ databases">
        <authorList>
            <person name="Cejkova D."/>
            <person name="Kubasova T."/>
            <person name="Jahodarova E."/>
            <person name="Rychlik I."/>
        </authorList>
    </citation>
    <scope>NUCLEOTIDE SEQUENCE</scope>
    <source>
        <strain evidence="6">An559</strain>
    </source>
</reference>
<dbReference type="InterPro" id="IPR000917">
    <property type="entry name" value="Sulfatase_N"/>
</dbReference>
<evidence type="ECO:0000313" key="7">
    <source>
        <dbReference type="Proteomes" id="UP000774750"/>
    </source>
</evidence>
<dbReference type="InterPro" id="IPR050738">
    <property type="entry name" value="Sulfatase"/>
</dbReference>
<comment type="similarity">
    <text evidence="1">Belongs to the sulfatase family.</text>
</comment>
<dbReference type="Gene3D" id="3.40.720.10">
    <property type="entry name" value="Alkaline Phosphatase, subunit A"/>
    <property type="match status" value="1"/>
</dbReference>
<dbReference type="AlphaFoldDB" id="A0A938X9F1"/>
<sequence length="495" mass="55973">MKHPNILLIHADQHRADCLGCMGNPDVKTPEIDALAADGVRHTRHYTVYPVCTPSRYSMLSGLYPHQHTGWTNVSSIPSHTRTFPKMLKQAGYHTAAVGKMHMSPTYLDIGFDELTLAEQCGVGRYEDEYHEMLADKGKIDAVDVRDQVLEVRAHASADYFASFGAEESDLPLSEYSTEWITEQALSEIQNWNHEGGRFLMVGYVKPHHPFDPPAPYSTMYDPDKLTLLPDFTAENLPVDYARNPGYFDMKTLTEPALRKAMALYYGCITEIDDGVGRLVAALKEAGLYENTMIIYTSDHGEFLGCHHMLLKGNHLYEPLAKIPLIIKYPENARAGITDEGLSENIDLAPTILRVANAEIPYEMSKIYLNEGICRPFAFSEGDYGNERDNRCFHYMIRDERFKLILTGSFEKGLLFDLQKDPNELTNLFDHPEYHAVRMFLSTQLSSYLLFHAQTTNCHEPNAAVLRDKEITDARSLKVRTLIKEKTGILPAGNE</sequence>
<evidence type="ECO:0000313" key="6">
    <source>
        <dbReference type="EMBL" id="MBM6921079.1"/>
    </source>
</evidence>
<dbReference type="PROSITE" id="PS00149">
    <property type="entry name" value="SULFATASE_2"/>
    <property type="match status" value="1"/>
</dbReference>
<dbReference type="GO" id="GO:0004065">
    <property type="term" value="F:arylsulfatase activity"/>
    <property type="evidence" value="ECO:0007669"/>
    <property type="project" value="TreeGrafter"/>
</dbReference>
<comment type="caution">
    <text evidence="6">The sequence shown here is derived from an EMBL/GenBank/DDBJ whole genome shotgun (WGS) entry which is preliminary data.</text>
</comment>
<dbReference type="GO" id="GO:0046872">
    <property type="term" value="F:metal ion binding"/>
    <property type="evidence" value="ECO:0007669"/>
    <property type="project" value="UniProtKB-KW"/>
</dbReference>
<evidence type="ECO:0000256" key="1">
    <source>
        <dbReference type="ARBA" id="ARBA00008779"/>
    </source>
</evidence>
<name>A0A938X9F1_9FIRM</name>
<dbReference type="Pfam" id="PF00884">
    <property type="entry name" value="Sulfatase"/>
    <property type="match status" value="1"/>
</dbReference>
<dbReference type="InterPro" id="IPR017850">
    <property type="entry name" value="Alkaline_phosphatase_core_sf"/>
</dbReference>
<evidence type="ECO:0000256" key="2">
    <source>
        <dbReference type="ARBA" id="ARBA00022723"/>
    </source>
</evidence>
<keyword evidence="2" id="KW-0479">Metal-binding</keyword>
<feature type="domain" description="Sulfatase N-terminal" evidence="5">
    <location>
        <begin position="4"/>
        <end position="357"/>
    </location>
</feature>
<keyword evidence="4" id="KW-0106">Calcium</keyword>
<keyword evidence="3 6" id="KW-0378">Hydrolase</keyword>
<proteinExistence type="inferred from homology"/>
<evidence type="ECO:0000256" key="4">
    <source>
        <dbReference type="ARBA" id="ARBA00022837"/>
    </source>
</evidence>
<protein>
    <submittedName>
        <fullName evidence="6">Sulfatase-like hydrolase/transferase</fullName>
    </submittedName>
</protein>
<organism evidence="6 7">
    <name type="scientific">Merdimmobilis hominis</name>
    <dbReference type="NCBI Taxonomy" id="2897707"/>
    <lineage>
        <taxon>Bacteria</taxon>
        <taxon>Bacillati</taxon>
        <taxon>Bacillota</taxon>
        <taxon>Clostridia</taxon>
        <taxon>Eubacteriales</taxon>
        <taxon>Oscillospiraceae</taxon>
        <taxon>Merdimmobilis</taxon>
    </lineage>
</organism>
<dbReference type="Proteomes" id="UP000774750">
    <property type="component" value="Unassembled WGS sequence"/>
</dbReference>